<name>A0AAF0J380_9BASI</name>
<evidence type="ECO:0000256" key="4">
    <source>
        <dbReference type="SAM" id="Coils"/>
    </source>
</evidence>
<evidence type="ECO:0000313" key="8">
    <source>
        <dbReference type="Proteomes" id="UP001213623"/>
    </source>
</evidence>
<dbReference type="Gene3D" id="1.25.40.20">
    <property type="entry name" value="Ankyrin repeat-containing domain"/>
    <property type="match status" value="1"/>
</dbReference>
<dbReference type="PANTHER" id="PTHR43828:SF3">
    <property type="entry name" value="CHROMO DOMAIN-CONTAINING PROTEIN"/>
    <property type="match status" value="1"/>
</dbReference>
<evidence type="ECO:0000256" key="1">
    <source>
        <dbReference type="ARBA" id="ARBA00022737"/>
    </source>
</evidence>
<feature type="region of interest" description="Disordered" evidence="5">
    <location>
        <begin position="747"/>
        <end position="768"/>
    </location>
</feature>
<dbReference type="PROSITE" id="PS50088">
    <property type="entry name" value="ANK_REPEAT"/>
    <property type="match status" value="1"/>
</dbReference>
<evidence type="ECO:0000313" key="7">
    <source>
        <dbReference type="EMBL" id="WFD27861.1"/>
    </source>
</evidence>
<keyword evidence="8" id="KW-1185">Reference proteome</keyword>
<feature type="coiled-coil region" evidence="4">
    <location>
        <begin position="708"/>
        <end position="745"/>
    </location>
</feature>
<reference evidence="7" key="1">
    <citation type="submission" date="2023-03" db="EMBL/GenBank/DDBJ databases">
        <title>Mating type loci evolution in Malassezia.</title>
        <authorList>
            <person name="Coelho M.A."/>
        </authorList>
    </citation>
    <scope>NUCLEOTIDE SEQUENCE</scope>
    <source>
        <strain evidence="7">CBS 9557</strain>
    </source>
</reference>
<dbReference type="Gene3D" id="3.10.260.10">
    <property type="entry name" value="Transcription regulator HTH, APSES-type DNA-binding domain"/>
    <property type="match status" value="1"/>
</dbReference>
<dbReference type="GO" id="GO:0001228">
    <property type="term" value="F:DNA-binding transcription activator activity, RNA polymerase II-specific"/>
    <property type="evidence" value="ECO:0007669"/>
    <property type="project" value="UniProtKB-ARBA"/>
</dbReference>
<feature type="compositionally biased region" description="Pro residues" evidence="5">
    <location>
        <begin position="885"/>
        <end position="897"/>
    </location>
</feature>
<dbReference type="Pfam" id="PF04383">
    <property type="entry name" value="KilA-N"/>
    <property type="match status" value="1"/>
</dbReference>
<dbReference type="InterPro" id="IPR036770">
    <property type="entry name" value="Ankyrin_rpt-contain_sf"/>
</dbReference>
<feature type="region of interest" description="Disordered" evidence="5">
    <location>
        <begin position="875"/>
        <end position="903"/>
    </location>
</feature>
<dbReference type="SUPFAM" id="SSF54616">
    <property type="entry name" value="DNA-binding domain of Mlu1-box binding protein MBP1"/>
    <property type="match status" value="1"/>
</dbReference>
<protein>
    <submittedName>
        <fullName evidence="7">Transcriptional regulator swi6</fullName>
    </submittedName>
</protein>
<gene>
    <name evidence="7" type="primary">SWI6</name>
    <name evidence="7" type="ORF">MNAN1_002869</name>
</gene>
<keyword evidence="2 3" id="KW-0040">ANK repeat</keyword>
<dbReference type="GO" id="GO:0033309">
    <property type="term" value="C:SBF transcription complex"/>
    <property type="evidence" value="ECO:0007669"/>
    <property type="project" value="TreeGrafter"/>
</dbReference>
<feature type="compositionally biased region" description="Low complexity" evidence="5">
    <location>
        <begin position="266"/>
        <end position="285"/>
    </location>
</feature>
<keyword evidence="4" id="KW-0175">Coiled coil</keyword>
<proteinExistence type="predicted"/>
<dbReference type="InterPro" id="IPR036887">
    <property type="entry name" value="HTH_APSES_sf"/>
</dbReference>
<sequence length="903" mass="96406">MPQMHQPNGPAALPPRDMYTGLAAPWYPVASLGRRPARPGEAPPHALPYHPYAPPVPGYPPHMMDALRAGPHAHHEAPYAYEMAPYAPPAHLVSVPPGMVSAPPAPSAPAPQPEMGAAGIPAATTAAAAAAPPGHSHAPPAAPTPTVYLATYSSVPVYEITVRGIALMRRRSDGYLNATQILKIAGIEKARRTRILEREILTGEHDKVQGGFGTFQGTWIPLQRAQELAMNYSVYHLIRPLLDFDPAASRSQPPSAPPARRKAESPHAPGAPARAPPLRATPQQPRFMTLKPPRASAEALGTTAGGLVHTLPPSQAPADAMTDVPPGSHPAQRQALGAYASQAYTPQGVPPPSATKAPRDDASAVRDLNGLSRVDALHSAAPPPDADEGASDTSGPRFADKAVPPRLGDERERRARERLTGLFVHDPGAAPARPPADELQALLHELGGDPTRRGARSPLNLVIDDHGHTALHWAAALCRLPLVRMLTALPVAQGGANINVGNYAGETALHRSVLVTNAYELSQFPELLELLAGSLETRDHRKRTVLHHIALVAGLKGRAAPARYYLRCVLEHLARRASMASLLDAQDDEGETTLSIAARLGNTHMIQMLLDAGARKDLPNYLGITPLDWGITGASPAQPTGEAHVLSELGSYRPADMVRSLTKPPPGPVKKSHDVREKLMETLDELQAIFDREVAVKQSALETTQAHLQTATRELAARRRDMAAAQAAVTEREEQRQRSENLTQALSALPTPAPGPGSGPGTDVPWTQSPLDEAQAALAPEADEAAQAAAVVRLRWLLRRCEDEGRALEADMETRRMNAQACQHLYHQVVAMCVQVPLDKVDGMLDELLTAVESIGPDVDMHSVANFMYKVGRTEAPRAQAPTDADPPLPRTPPAPPETVASS</sequence>
<dbReference type="SMART" id="SM01252">
    <property type="entry name" value="KilA-N"/>
    <property type="match status" value="1"/>
</dbReference>
<feature type="region of interest" description="Disordered" evidence="5">
    <location>
        <begin position="246"/>
        <end position="285"/>
    </location>
</feature>
<feature type="region of interest" description="Disordered" evidence="5">
    <location>
        <begin position="376"/>
        <end position="412"/>
    </location>
</feature>
<accession>A0AAF0J380</accession>
<dbReference type="InterPro" id="IPR018004">
    <property type="entry name" value="KilA/APSES_HTH"/>
</dbReference>
<dbReference type="PROSITE" id="PS50297">
    <property type="entry name" value="ANK_REP_REGION"/>
    <property type="match status" value="1"/>
</dbReference>
<organism evidence="7 8">
    <name type="scientific">Malassezia nana</name>
    <dbReference type="NCBI Taxonomy" id="180528"/>
    <lineage>
        <taxon>Eukaryota</taxon>
        <taxon>Fungi</taxon>
        <taxon>Dikarya</taxon>
        <taxon>Basidiomycota</taxon>
        <taxon>Ustilaginomycotina</taxon>
        <taxon>Malasseziomycetes</taxon>
        <taxon>Malasseziales</taxon>
        <taxon>Malasseziaceae</taxon>
        <taxon>Malassezia</taxon>
    </lineage>
</organism>
<dbReference type="InterPro" id="IPR002110">
    <property type="entry name" value="Ankyrin_rpt"/>
</dbReference>
<evidence type="ECO:0000256" key="5">
    <source>
        <dbReference type="SAM" id="MobiDB-lite"/>
    </source>
</evidence>
<evidence type="ECO:0000256" key="2">
    <source>
        <dbReference type="ARBA" id="ARBA00023043"/>
    </source>
</evidence>
<dbReference type="GO" id="GO:0030907">
    <property type="term" value="C:MBF transcription complex"/>
    <property type="evidence" value="ECO:0007669"/>
    <property type="project" value="TreeGrafter"/>
</dbReference>
<feature type="repeat" description="ANK" evidence="3">
    <location>
        <begin position="589"/>
        <end position="621"/>
    </location>
</feature>
<evidence type="ECO:0000259" key="6">
    <source>
        <dbReference type="PROSITE" id="PS51299"/>
    </source>
</evidence>
<feature type="domain" description="HTH APSES-type" evidence="6">
    <location>
        <begin position="147"/>
        <end position="253"/>
    </location>
</feature>
<evidence type="ECO:0000256" key="3">
    <source>
        <dbReference type="PROSITE-ProRule" id="PRU00023"/>
    </source>
</evidence>
<dbReference type="InterPro" id="IPR003163">
    <property type="entry name" value="Tscrpt_reg_HTH_APSES-type"/>
</dbReference>
<feature type="region of interest" description="Disordered" evidence="5">
    <location>
        <begin position="305"/>
        <end position="363"/>
    </location>
</feature>
<keyword evidence="1" id="KW-0677">Repeat</keyword>
<dbReference type="SMART" id="SM00248">
    <property type="entry name" value="ANK"/>
    <property type="match status" value="2"/>
</dbReference>
<dbReference type="PROSITE" id="PS51299">
    <property type="entry name" value="HTH_APSES"/>
    <property type="match status" value="1"/>
</dbReference>
<dbReference type="PANTHER" id="PTHR43828">
    <property type="entry name" value="ASPARAGINASE"/>
    <property type="match status" value="1"/>
</dbReference>
<dbReference type="GO" id="GO:0003677">
    <property type="term" value="F:DNA binding"/>
    <property type="evidence" value="ECO:0007669"/>
    <property type="project" value="InterPro"/>
</dbReference>
<dbReference type="Proteomes" id="UP001213623">
    <property type="component" value="Chromosome 5"/>
</dbReference>
<dbReference type="FunFam" id="3.10.260.10:FF:000001">
    <property type="entry name" value="APSES transcription factor (MbpA)"/>
    <property type="match status" value="1"/>
</dbReference>
<dbReference type="InterPro" id="IPR051642">
    <property type="entry name" value="SWI6-like"/>
</dbReference>
<dbReference type="Pfam" id="PF00023">
    <property type="entry name" value="Ank"/>
    <property type="match status" value="1"/>
</dbReference>
<dbReference type="EMBL" id="CP119896">
    <property type="protein sequence ID" value="WFD27861.1"/>
    <property type="molecule type" value="Genomic_DNA"/>
</dbReference>
<dbReference type="AlphaFoldDB" id="A0AAF0J380"/>
<dbReference type="SUPFAM" id="SSF48403">
    <property type="entry name" value="Ankyrin repeat"/>
    <property type="match status" value="1"/>
</dbReference>